<dbReference type="PANTHER" id="PTHR11693:SF22">
    <property type="entry name" value="ATP SYNTHASE SUBUNIT GAMMA, MITOCHONDRIAL"/>
    <property type="match status" value="1"/>
</dbReference>
<dbReference type="AlphaFoldDB" id="A0A1E7FJ68"/>
<dbReference type="KEGG" id="fcy:FRACYDRAFT_268240"/>
<keyword evidence="12" id="KW-1185">Reference proteome</keyword>
<evidence type="ECO:0000256" key="3">
    <source>
        <dbReference type="ARBA" id="ARBA00020843"/>
    </source>
</evidence>
<dbReference type="GO" id="GO:0005739">
    <property type="term" value="C:mitochondrion"/>
    <property type="evidence" value="ECO:0007669"/>
    <property type="project" value="UniProtKB-ARBA"/>
</dbReference>
<evidence type="ECO:0000313" key="11">
    <source>
        <dbReference type="EMBL" id="OEU18232.1"/>
    </source>
</evidence>
<dbReference type="InParanoid" id="A0A1E7FJ68"/>
<evidence type="ECO:0000256" key="5">
    <source>
        <dbReference type="ARBA" id="ARBA00022781"/>
    </source>
</evidence>
<dbReference type="FunFam" id="1.10.287.80:FF:000001">
    <property type="entry name" value="ATP synthase gamma chain"/>
    <property type="match status" value="1"/>
</dbReference>
<dbReference type="PANTHER" id="PTHR11693">
    <property type="entry name" value="ATP SYNTHASE GAMMA CHAIN"/>
    <property type="match status" value="1"/>
</dbReference>
<dbReference type="SUPFAM" id="SSF52943">
    <property type="entry name" value="ATP synthase (F1-ATPase), gamma subunit"/>
    <property type="match status" value="1"/>
</dbReference>
<dbReference type="Proteomes" id="UP000095751">
    <property type="component" value="Unassembled WGS sequence"/>
</dbReference>
<dbReference type="GO" id="GO:0046933">
    <property type="term" value="F:proton-transporting ATP synthase activity, rotational mechanism"/>
    <property type="evidence" value="ECO:0007669"/>
    <property type="project" value="InterPro"/>
</dbReference>
<comment type="subcellular location">
    <subcellularLocation>
        <location evidence="1">Membrane</location>
        <topology evidence="1">Peripheral membrane protein</topology>
    </subcellularLocation>
</comment>
<evidence type="ECO:0000256" key="9">
    <source>
        <dbReference type="ARBA" id="ARBA00023310"/>
    </source>
</evidence>
<evidence type="ECO:0000256" key="10">
    <source>
        <dbReference type="ARBA" id="ARBA00031066"/>
    </source>
</evidence>
<reference evidence="11 12" key="1">
    <citation type="submission" date="2016-09" db="EMBL/GenBank/DDBJ databases">
        <title>Extensive genetic diversity and differential bi-allelic expression allows diatom success in the polar Southern Ocean.</title>
        <authorList>
            <consortium name="DOE Joint Genome Institute"/>
            <person name="Mock T."/>
            <person name="Otillar R.P."/>
            <person name="Strauss J."/>
            <person name="Dupont C."/>
            <person name="Frickenhaus S."/>
            <person name="Maumus F."/>
            <person name="Mcmullan M."/>
            <person name="Sanges R."/>
            <person name="Schmutz J."/>
            <person name="Toseland A."/>
            <person name="Valas R."/>
            <person name="Veluchamy A."/>
            <person name="Ward B.J."/>
            <person name="Allen A."/>
            <person name="Barry K."/>
            <person name="Falciatore A."/>
            <person name="Ferrante M."/>
            <person name="Fortunato A.E."/>
            <person name="Gloeckner G."/>
            <person name="Gruber A."/>
            <person name="Hipkin R."/>
            <person name="Janech M."/>
            <person name="Kroth P."/>
            <person name="Leese F."/>
            <person name="Lindquist E."/>
            <person name="Lyon B.R."/>
            <person name="Martin J."/>
            <person name="Mayer C."/>
            <person name="Parker M."/>
            <person name="Quesneville H."/>
            <person name="Raymond J."/>
            <person name="Uhlig C."/>
            <person name="Valentin K.U."/>
            <person name="Worden A.Z."/>
            <person name="Armbrust E.V."/>
            <person name="Bowler C."/>
            <person name="Green B."/>
            <person name="Moulton V."/>
            <person name="Van Oosterhout C."/>
            <person name="Grigoriev I."/>
        </authorList>
    </citation>
    <scope>NUCLEOTIDE SEQUENCE [LARGE SCALE GENOMIC DNA]</scope>
    <source>
        <strain evidence="11 12">CCMP1102</strain>
    </source>
</reference>
<dbReference type="NCBIfam" id="TIGR01146">
    <property type="entry name" value="ATPsyn_F1gamma"/>
    <property type="match status" value="1"/>
</dbReference>
<proteinExistence type="inferred from homology"/>
<evidence type="ECO:0000256" key="2">
    <source>
        <dbReference type="ARBA" id="ARBA00007681"/>
    </source>
</evidence>
<dbReference type="OrthoDB" id="239812at2759"/>
<evidence type="ECO:0000256" key="6">
    <source>
        <dbReference type="ARBA" id="ARBA00023065"/>
    </source>
</evidence>
<evidence type="ECO:0000313" key="12">
    <source>
        <dbReference type="Proteomes" id="UP000095751"/>
    </source>
</evidence>
<keyword evidence="7" id="KW-0472">Membrane</keyword>
<dbReference type="InterPro" id="IPR023632">
    <property type="entry name" value="ATP_synth_F1_gsu_CS"/>
</dbReference>
<protein>
    <recommendedName>
        <fullName evidence="3">ATP synthase subunit gamma, mitochondrial</fullName>
    </recommendedName>
    <alternativeName>
        <fullName evidence="10">F-ATPase gamma subunit</fullName>
    </alternativeName>
</protein>
<dbReference type="PIRSF" id="PIRSF039089">
    <property type="entry name" value="ATP_synthase_gamma"/>
    <property type="match status" value="1"/>
</dbReference>
<dbReference type="GO" id="GO:0045259">
    <property type="term" value="C:proton-transporting ATP synthase complex"/>
    <property type="evidence" value="ECO:0007669"/>
    <property type="project" value="UniProtKB-KW"/>
</dbReference>
<keyword evidence="8" id="KW-0139">CF(1)</keyword>
<dbReference type="InterPro" id="IPR000131">
    <property type="entry name" value="ATP_synth_F1_gsu"/>
</dbReference>
<organism evidence="11 12">
    <name type="scientific">Fragilariopsis cylindrus CCMP1102</name>
    <dbReference type="NCBI Taxonomy" id="635003"/>
    <lineage>
        <taxon>Eukaryota</taxon>
        <taxon>Sar</taxon>
        <taxon>Stramenopiles</taxon>
        <taxon>Ochrophyta</taxon>
        <taxon>Bacillariophyta</taxon>
        <taxon>Bacillariophyceae</taxon>
        <taxon>Bacillariophycidae</taxon>
        <taxon>Bacillariales</taxon>
        <taxon>Bacillariaceae</taxon>
        <taxon>Fragilariopsis</taxon>
    </lineage>
</organism>
<evidence type="ECO:0000256" key="8">
    <source>
        <dbReference type="ARBA" id="ARBA00023196"/>
    </source>
</evidence>
<dbReference type="Pfam" id="PF00231">
    <property type="entry name" value="ATP-synt"/>
    <property type="match status" value="1"/>
</dbReference>
<evidence type="ECO:0000256" key="1">
    <source>
        <dbReference type="ARBA" id="ARBA00004170"/>
    </source>
</evidence>
<keyword evidence="4" id="KW-0813">Transport</keyword>
<keyword evidence="6" id="KW-0406">Ion transport</keyword>
<evidence type="ECO:0000256" key="4">
    <source>
        <dbReference type="ARBA" id="ARBA00022448"/>
    </source>
</evidence>
<dbReference type="PROSITE" id="PS00153">
    <property type="entry name" value="ATPASE_GAMMA"/>
    <property type="match status" value="1"/>
</dbReference>
<name>A0A1E7FJ68_9STRA</name>
<dbReference type="FunCoup" id="A0A1E7FJ68">
    <property type="interactions" value="328"/>
</dbReference>
<dbReference type="Gene3D" id="3.40.1380.10">
    <property type="match status" value="1"/>
</dbReference>
<sequence length="342" mass="37417">MASMASLRTLSMTTAATAARRIVAPRTVSMALGTTSTQIQVQSQSQRRGMATEKQLANKIQSTKNIKKITSSMKMVAAARLKGEERRLAASIPFNQWTYEMFSEPKFLEEATFVDFPQKVLIVPFTSDKGLCGGINSFISRGVRNMIAKLDEQSKQADVCVIGEKGRGQMQRMLTGNQIKRTCTDVVAPGNYTMASALSTELIKAGAETDYDAVIMVYNSYKNAAVYNQMYKVITPLKTGGEESETGGSSNEALAGYDFDSEKAESMSDLYEFIISTNLYHSFMDGAAAEQSARMTAMEGASSNAGEMIDKLTLQYNRARQSRITTELIEIISGASALEKKK</sequence>
<dbReference type="CDD" id="cd12151">
    <property type="entry name" value="F1-ATPase_gamma"/>
    <property type="match status" value="1"/>
</dbReference>
<gene>
    <name evidence="11" type="ORF">FRACYDRAFT_268240</name>
</gene>
<dbReference type="EMBL" id="KV784356">
    <property type="protein sequence ID" value="OEU18232.1"/>
    <property type="molecule type" value="Genomic_DNA"/>
</dbReference>
<accession>A0A1E7FJ68</accession>
<dbReference type="HAMAP" id="MF_00815">
    <property type="entry name" value="ATP_synth_gamma_bact"/>
    <property type="match status" value="1"/>
</dbReference>
<dbReference type="InterPro" id="IPR035968">
    <property type="entry name" value="ATP_synth_F1_ATPase_gsu"/>
</dbReference>
<dbReference type="PRINTS" id="PR00126">
    <property type="entry name" value="ATPASEGAMMA"/>
</dbReference>
<evidence type="ECO:0000256" key="7">
    <source>
        <dbReference type="ARBA" id="ARBA00023136"/>
    </source>
</evidence>
<keyword evidence="5" id="KW-0375">Hydrogen ion transport</keyword>
<keyword evidence="9" id="KW-0066">ATP synthesis</keyword>
<comment type="similarity">
    <text evidence="2">Belongs to the ATPase gamma chain family.</text>
</comment>
<dbReference type="Gene3D" id="1.10.287.80">
    <property type="entry name" value="ATP synthase, gamma subunit, helix hairpin domain"/>
    <property type="match status" value="1"/>
</dbReference>